<evidence type="ECO:0000256" key="4">
    <source>
        <dbReference type="ARBA" id="ARBA00022827"/>
    </source>
</evidence>
<dbReference type="Pfam" id="PF01266">
    <property type="entry name" value="DAO"/>
    <property type="match status" value="1"/>
</dbReference>
<dbReference type="PIRSF" id="PIRSF000189">
    <property type="entry name" value="D-aa_oxidase"/>
    <property type="match status" value="1"/>
</dbReference>
<dbReference type="Gene3D" id="3.40.50.720">
    <property type="entry name" value="NAD(P)-binding Rossmann-like Domain"/>
    <property type="match status" value="1"/>
</dbReference>
<evidence type="ECO:0000313" key="8">
    <source>
        <dbReference type="EMBL" id="KAF9545091.1"/>
    </source>
</evidence>
<gene>
    <name evidence="8" type="ORF">EC957_011246</name>
</gene>
<dbReference type="InterPro" id="IPR006076">
    <property type="entry name" value="FAD-dep_OxRdtase"/>
</dbReference>
<comment type="cofactor">
    <cofactor evidence="1 6">
        <name>FAD</name>
        <dbReference type="ChEBI" id="CHEBI:57692"/>
    </cofactor>
</comment>
<dbReference type="AlphaFoldDB" id="A0A9P6F8Z3"/>
<reference evidence="8" key="1">
    <citation type="journal article" date="2020" name="Fungal Divers.">
        <title>Resolving the Mortierellaceae phylogeny through synthesis of multi-gene phylogenetics and phylogenomics.</title>
        <authorList>
            <person name="Vandepol N."/>
            <person name="Liber J."/>
            <person name="Desiro A."/>
            <person name="Na H."/>
            <person name="Kennedy M."/>
            <person name="Barry K."/>
            <person name="Grigoriev I.V."/>
            <person name="Miller A.N."/>
            <person name="O'Donnell K."/>
            <person name="Stajich J.E."/>
            <person name="Bonito G."/>
        </authorList>
    </citation>
    <scope>NUCLEOTIDE SEQUENCE</scope>
    <source>
        <strain evidence="8">NRRL 2591</strain>
    </source>
</reference>
<proteinExistence type="inferred from homology"/>
<feature type="binding site" evidence="6">
    <location>
        <position position="270"/>
    </location>
    <ligand>
        <name>D-dopa</name>
        <dbReference type="ChEBI" id="CHEBI:149689"/>
    </ligand>
</feature>
<evidence type="ECO:0000313" key="9">
    <source>
        <dbReference type="Proteomes" id="UP000723463"/>
    </source>
</evidence>
<keyword evidence="3" id="KW-0285">Flavoprotein</keyword>
<evidence type="ECO:0000256" key="2">
    <source>
        <dbReference type="ARBA" id="ARBA00006730"/>
    </source>
</evidence>
<protein>
    <recommendedName>
        <fullName evidence="7">FAD dependent oxidoreductase domain-containing protein</fullName>
    </recommendedName>
</protein>
<feature type="domain" description="FAD dependent oxidoreductase" evidence="7">
    <location>
        <begin position="11"/>
        <end position="380"/>
    </location>
</feature>
<evidence type="ECO:0000256" key="5">
    <source>
        <dbReference type="ARBA" id="ARBA00023002"/>
    </source>
</evidence>
<dbReference type="PANTHER" id="PTHR11530">
    <property type="entry name" value="D-AMINO ACID OXIDASE"/>
    <property type="match status" value="1"/>
</dbReference>
<dbReference type="Proteomes" id="UP000723463">
    <property type="component" value="Unassembled WGS sequence"/>
</dbReference>
<keyword evidence="9" id="KW-1185">Reference proteome</keyword>
<dbReference type="InterPro" id="IPR023209">
    <property type="entry name" value="DAO"/>
</dbReference>
<dbReference type="PANTHER" id="PTHR11530:SF11">
    <property type="entry name" value="D-ASPARTATE OXIDASE"/>
    <property type="match status" value="1"/>
</dbReference>
<evidence type="ECO:0000259" key="7">
    <source>
        <dbReference type="Pfam" id="PF01266"/>
    </source>
</evidence>
<keyword evidence="5" id="KW-0560">Oxidoreductase</keyword>
<dbReference type="GO" id="GO:0071949">
    <property type="term" value="F:FAD binding"/>
    <property type="evidence" value="ECO:0007669"/>
    <property type="project" value="InterPro"/>
</dbReference>
<sequence length="402" mass="44344">MSPSHKRTYKVNILGAGVSGLSTALALLEKKNYSVKIYATHLPSDLSIDYTSPWAGAHWRSYADIADVAQQELDTATFNRLVHLADTDPKAGIMYLSGHDFWDVKPKNFEDPWFKRLVKNYRHLKQEELPPGVEFGITYTTGTVNKLHVSANAYFTYVFIHLSIHAPKYLKYLQEQILARGGSIDRATIPSLKALARAPHSADGSKADIIINCSGLGSRNLPGVHDHQMFPTRGQIVIVKVPDSLWPKAKQFTMERYAEGSAMGTGTITYVIPRDNGEIVLGGTMEHWNYQEAASEETTKAIVKRVVATKPDLFSNATILRSCVGLRPNRRGGVRISAAVEQLDWNEGWGDSKVVVVAHNYGHAGFGYQASVGCAAKVVEQVEGCLNELDLVRASSRSMSKL</sequence>
<name>A0A9P6F8Z3_9FUNG</name>
<dbReference type="Gene3D" id="3.30.9.10">
    <property type="entry name" value="D-Amino Acid Oxidase, subunit A, domain 2"/>
    <property type="match status" value="1"/>
</dbReference>
<organism evidence="8 9">
    <name type="scientific">Mortierella hygrophila</name>
    <dbReference type="NCBI Taxonomy" id="979708"/>
    <lineage>
        <taxon>Eukaryota</taxon>
        <taxon>Fungi</taxon>
        <taxon>Fungi incertae sedis</taxon>
        <taxon>Mucoromycota</taxon>
        <taxon>Mortierellomycotina</taxon>
        <taxon>Mortierellomycetes</taxon>
        <taxon>Mortierellales</taxon>
        <taxon>Mortierellaceae</taxon>
        <taxon>Mortierella</taxon>
    </lineage>
</organism>
<feature type="binding site" evidence="6">
    <location>
        <position position="327"/>
    </location>
    <ligand>
        <name>D-dopa</name>
        <dbReference type="ChEBI" id="CHEBI:149689"/>
    </ligand>
</feature>
<accession>A0A9P6F8Z3</accession>
<evidence type="ECO:0000256" key="1">
    <source>
        <dbReference type="ARBA" id="ARBA00001974"/>
    </source>
</evidence>
<dbReference type="SUPFAM" id="SSF54373">
    <property type="entry name" value="FAD-linked reductases, C-terminal domain"/>
    <property type="match status" value="1"/>
</dbReference>
<feature type="binding site" evidence="6">
    <location>
        <position position="365"/>
    </location>
    <ligand>
        <name>D-dopa</name>
        <dbReference type="ChEBI" id="CHEBI:149689"/>
    </ligand>
</feature>
<comment type="caution">
    <text evidence="8">The sequence shown here is derived from an EMBL/GenBank/DDBJ whole genome shotgun (WGS) entry which is preliminary data.</text>
</comment>
<feature type="binding site" evidence="6">
    <location>
        <begin position="51"/>
        <end position="52"/>
    </location>
    <ligand>
        <name>FAD</name>
        <dbReference type="ChEBI" id="CHEBI:57692"/>
    </ligand>
</feature>
<dbReference type="GO" id="GO:0005737">
    <property type="term" value="C:cytoplasm"/>
    <property type="evidence" value="ECO:0007669"/>
    <property type="project" value="TreeGrafter"/>
</dbReference>
<dbReference type="EMBL" id="JAAAXW010000078">
    <property type="protein sequence ID" value="KAF9545091.1"/>
    <property type="molecule type" value="Genomic_DNA"/>
</dbReference>
<comment type="similarity">
    <text evidence="2">Belongs to the DAMOX/DASOX family.</text>
</comment>
<dbReference type="SUPFAM" id="SSF51971">
    <property type="entry name" value="Nucleotide-binding domain"/>
    <property type="match status" value="1"/>
</dbReference>
<dbReference type="GO" id="GO:0019478">
    <property type="term" value="P:D-amino acid catabolic process"/>
    <property type="evidence" value="ECO:0007669"/>
    <property type="project" value="TreeGrafter"/>
</dbReference>
<keyword evidence="4 6" id="KW-0274">FAD</keyword>
<evidence type="ECO:0000256" key="3">
    <source>
        <dbReference type="ARBA" id="ARBA00022630"/>
    </source>
</evidence>
<evidence type="ECO:0000256" key="6">
    <source>
        <dbReference type="PIRSR" id="PIRSR000189-1"/>
    </source>
</evidence>
<dbReference type="GO" id="GO:0003884">
    <property type="term" value="F:D-amino-acid oxidase activity"/>
    <property type="evidence" value="ECO:0007669"/>
    <property type="project" value="InterPro"/>
</dbReference>